<keyword evidence="1" id="KW-0677">Repeat</keyword>
<comment type="caution">
    <text evidence="3">The sequence shown here is derived from an EMBL/GenBank/DDBJ whole genome shotgun (WGS) entry which is preliminary data.</text>
</comment>
<protein>
    <submittedName>
        <fullName evidence="3">Uncharacterized protein</fullName>
    </submittedName>
</protein>
<accession>A0A1E3BQF7</accession>
<dbReference type="AlphaFoldDB" id="A0A1E3BQF7"/>
<dbReference type="SUPFAM" id="SSF48403">
    <property type="entry name" value="Ankyrin repeat"/>
    <property type="match status" value="1"/>
</dbReference>
<name>A0A1E3BQF7_ASPCR</name>
<evidence type="ECO:0000256" key="1">
    <source>
        <dbReference type="ARBA" id="ARBA00022737"/>
    </source>
</evidence>
<dbReference type="InterPro" id="IPR036770">
    <property type="entry name" value="Ankyrin_rpt-contain_sf"/>
</dbReference>
<gene>
    <name evidence="3" type="ORF">SI65_00803</name>
</gene>
<dbReference type="PANTHER" id="PTHR24123">
    <property type="entry name" value="ANKYRIN REPEAT-CONTAINING"/>
    <property type="match status" value="1"/>
</dbReference>
<dbReference type="InterPro" id="IPR051165">
    <property type="entry name" value="Multifunctional_ANK_Repeat"/>
</dbReference>
<dbReference type="PANTHER" id="PTHR24123:SF33">
    <property type="entry name" value="PROTEIN HOS4"/>
    <property type="match status" value="1"/>
</dbReference>
<dbReference type="Pfam" id="PF00023">
    <property type="entry name" value="Ank"/>
    <property type="match status" value="1"/>
</dbReference>
<evidence type="ECO:0000256" key="2">
    <source>
        <dbReference type="ARBA" id="ARBA00023043"/>
    </source>
</evidence>
<organism evidence="3 4">
    <name type="scientific">Aspergillus cristatus</name>
    <name type="common">Chinese Fuzhuan brick tea-fermentation fungus</name>
    <name type="synonym">Eurotium cristatum</name>
    <dbReference type="NCBI Taxonomy" id="573508"/>
    <lineage>
        <taxon>Eukaryota</taxon>
        <taxon>Fungi</taxon>
        <taxon>Dikarya</taxon>
        <taxon>Ascomycota</taxon>
        <taxon>Pezizomycotina</taxon>
        <taxon>Eurotiomycetes</taxon>
        <taxon>Eurotiomycetidae</taxon>
        <taxon>Eurotiales</taxon>
        <taxon>Aspergillaceae</taxon>
        <taxon>Aspergillus</taxon>
        <taxon>Aspergillus subgen. Aspergillus</taxon>
    </lineage>
</organism>
<dbReference type="Proteomes" id="UP000094569">
    <property type="component" value="Unassembled WGS sequence"/>
</dbReference>
<keyword evidence="2" id="KW-0040">ANK repeat</keyword>
<dbReference type="VEuPathDB" id="FungiDB:SI65_00803"/>
<dbReference type="OrthoDB" id="4772757at2759"/>
<sequence>MDLMDLPAELLCQIIDLAVPKGYDGLYERSTVNLRLVNHFFDIQVLQVYAARNFSYRCLRALVNPRYEAMLAFTTRYLLQRPHPALDPRANFACLVNYVVDELVKYDTGDSASNEKLRYEYMHALCKWSTPTFPLLQQYLALPSSRDKQEAVFLAAIYFNKRYLVQTMLQNSQLNLGTVKHEYFDTPFHAVSEGRHYDLVYELLQHGADPNEGSILRRAISDGREDVAYLLVQPQYGINTSDRDFEWAIIFSIEQNYHNLAWTLLDRLIAPMSGFRYLLSEGLCAACRLGMMDIVNRLLDNGGDPNAAWTGQEEIMHLLLERGADVKSHGSKSIFAAAWGGQVNAARILIDAGLSNAQIDAYGLLTRLMCSMKPEAVEFLRFFQESGLIDIHHLDEDPVEAEKNLAGVVMYAAGRGHVECLRILREYGVDLDDGPLYSRFEFPPPIIVAKAWSQNKVVEYLLSIGVKDINPLDTCMADDFRNGEFPAEPKPLSTCPLPYKA</sequence>
<dbReference type="Gene3D" id="1.25.40.20">
    <property type="entry name" value="Ankyrin repeat-containing domain"/>
    <property type="match status" value="2"/>
</dbReference>
<evidence type="ECO:0000313" key="4">
    <source>
        <dbReference type="Proteomes" id="UP000094569"/>
    </source>
</evidence>
<evidence type="ECO:0000313" key="3">
    <source>
        <dbReference type="EMBL" id="ODM23214.1"/>
    </source>
</evidence>
<reference evidence="3 4" key="1">
    <citation type="journal article" date="2016" name="BMC Genomics">
        <title>Comparative genomic and transcriptomic analyses of the Fuzhuan brick tea-fermentation fungus Aspergillus cristatus.</title>
        <authorList>
            <person name="Ge Y."/>
            <person name="Wang Y."/>
            <person name="Liu Y."/>
            <person name="Tan Y."/>
            <person name="Ren X."/>
            <person name="Zhang X."/>
            <person name="Hyde K.D."/>
            <person name="Liu Y."/>
            <person name="Liu Z."/>
        </authorList>
    </citation>
    <scope>NUCLEOTIDE SEQUENCE [LARGE SCALE GENOMIC DNA]</scope>
    <source>
        <strain evidence="3 4">GZAAS20.1005</strain>
    </source>
</reference>
<dbReference type="EMBL" id="JXNT01000001">
    <property type="protein sequence ID" value="ODM23214.1"/>
    <property type="molecule type" value="Genomic_DNA"/>
</dbReference>
<keyword evidence="4" id="KW-1185">Reference proteome</keyword>
<dbReference type="STRING" id="573508.A0A1E3BQF7"/>
<dbReference type="InterPro" id="IPR002110">
    <property type="entry name" value="Ankyrin_rpt"/>
</dbReference>
<proteinExistence type="predicted"/>
<dbReference type="SMART" id="SM00248">
    <property type="entry name" value="ANK"/>
    <property type="match status" value="6"/>
</dbReference>